<organism evidence="4 5">
    <name type="scientific">Dokdonella fugitiva</name>
    <dbReference type="NCBI Taxonomy" id="328517"/>
    <lineage>
        <taxon>Bacteria</taxon>
        <taxon>Pseudomonadati</taxon>
        <taxon>Pseudomonadota</taxon>
        <taxon>Gammaproteobacteria</taxon>
        <taxon>Lysobacterales</taxon>
        <taxon>Rhodanobacteraceae</taxon>
        <taxon>Dokdonella</taxon>
    </lineage>
</organism>
<dbReference type="Pfam" id="PF13180">
    <property type="entry name" value="PDZ_2"/>
    <property type="match status" value="1"/>
</dbReference>
<dbReference type="GO" id="GO:0006508">
    <property type="term" value="P:proteolysis"/>
    <property type="evidence" value="ECO:0007669"/>
    <property type="project" value="UniProtKB-KW"/>
</dbReference>
<evidence type="ECO:0000313" key="4">
    <source>
        <dbReference type="EMBL" id="MBA8888610.1"/>
    </source>
</evidence>
<evidence type="ECO:0000256" key="2">
    <source>
        <dbReference type="ARBA" id="ARBA00022801"/>
    </source>
</evidence>
<accession>A0A839F6B1</accession>
<dbReference type="EMBL" id="JACGXL010000004">
    <property type="protein sequence ID" value="MBA8888610.1"/>
    <property type="molecule type" value="Genomic_DNA"/>
</dbReference>
<dbReference type="Pfam" id="PF13365">
    <property type="entry name" value="Trypsin_2"/>
    <property type="match status" value="1"/>
</dbReference>
<dbReference type="PANTHER" id="PTHR43343">
    <property type="entry name" value="PEPTIDASE S12"/>
    <property type="match status" value="1"/>
</dbReference>
<dbReference type="SUPFAM" id="SSF50494">
    <property type="entry name" value="Trypsin-like serine proteases"/>
    <property type="match status" value="1"/>
</dbReference>
<gene>
    <name evidence="4" type="ORF">FHW12_002843</name>
</gene>
<dbReference type="InterPro" id="IPR001478">
    <property type="entry name" value="PDZ"/>
</dbReference>
<dbReference type="RefSeq" id="WP_182531652.1">
    <property type="nucleotide sequence ID" value="NZ_JACGXL010000004.1"/>
</dbReference>
<keyword evidence="1 4" id="KW-0645">Protease</keyword>
<dbReference type="GO" id="GO:0004252">
    <property type="term" value="F:serine-type endopeptidase activity"/>
    <property type="evidence" value="ECO:0007669"/>
    <property type="project" value="InterPro"/>
</dbReference>
<proteinExistence type="predicted"/>
<dbReference type="PRINTS" id="PR00834">
    <property type="entry name" value="PROTEASES2C"/>
</dbReference>
<comment type="caution">
    <text evidence="4">The sequence shown here is derived from an EMBL/GenBank/DDBJ whole genome shotgun (WGS) entry which is preliminary data.</text>
</comment>
<dbReference type="Gene3D" id="2.40.10.120">
    <property type="match status" value="1"/>
</dbReference>
<dbReference type="InterPro" id="IPR036034">
    <property type="entry name" value="PDZ_sf"/>
</dbReference>
<sequence length="338" mass="34696">MLDSEFPDGATAPLPDGDASPAVDTVALDAYSRVVTGVVDAAASAVVAIGVSDRVDEAGRALPGGGGSGFLFTPDGLILTNSHVVHRARRIEVTTTAGQAFTADLIGEDPHTDLALLRVSAPKALPVLPLGSARGIRVGQLAIAIGNPLGFACTVTAGVVSALGRSLRATGGRLIEDVIQTDAALNPGNSGGPLLDANGRVIGVNTAIIAGAQGICFATSIDTANQVVTELMRHGRVRRASLGLGAQNLRLPRRYVRWFELASDAAIRVMEVASGSAAARAGVEVGDIVVAFEGATVDGIDALHRALGADAIARTATIRLLRRDRRLDLRITPDEFAG</sequence>
<protein>
    <submittedName>
        <fullName evidence="4">S1-C subfamily serine protease</fullName>
    </submittedName>
</protein>
<dbReference type="SMART" id="SM00228">
    <property type="entry name" value="PDZ"/>
    <property type="match status" value="1"/>
</dbReference>
<reference evidence="4 5" key="1">
    <citation type="submission" date="2020-07" db="EMBL/GenBank/DDBJ databases">
        <title>Genomic Encyclopedia of Type Strains, Phase IV (KMG-V): Genome sequencing to study the core and pangenomes of soil and plant-associated prokaryotes.</title>
        <authorList>
            <person name="Whitman W."/>
        </authorList>
    </citation>
    <scope>NUCLEOTIDE SEQUENCE [LARGE SCALE GENOMIC DNA]</scope>
    <source>
        <strain evidence="4 5">RH2WT43</strain>
    </source>
</reference>
<keyword evidence="5" id="KW-1185">Reference proteome</keyword>
<dbReference type="AlphaFoldDB" id="A0A839F6B1"/>
<evidence type="ECO:0000259" key="3">
    <source>
        <dbReference type="SMART" id="SM00228"/>
    </source>
</evidence>
<dbReference type="InterPro" id="IPR009003">
    <property type="entry name" value="Peptidase_S1_PA"/>
</dbReference>
<keyword evidence="2" id="KW-0378">Hydrolase</keyword>
<name>A0A839F6B1_9GAMM</name>
<dbReference type="InterPro" id="IPR001940">
    <property type="entry name" value="Peptidase_S1C"/>
</dbReference>
<dbReference type="Proteomes" id="UP000550401">
    <property type="component" value="Unassembled WGS sequence"/>
</dbReference>
<feature type="domain" description="PDZ" evidence="3">
    <location>
        <begin position="255"/>
        <end position="324"/>
    </location>
</feature>
<dbReference type="SUPFAM" id="SSF50156">
    <property type="entry name" value="PDZ domain-like"/>
    <property type="match status" value="1"/>
</dbReference>
<dbReference type="PANTHER" id="PTHR43343:SF3">
    <property type="entry name" value="PROTEASE DO-LIKE 8, CHLOROPLASTIC"/>
    <property type="match status" value="1"/>
</dbReference>
<dbReference type="Gene3D" id="2.30.42.10">
    <property type="match status" value="1"/>
</dbReference>
<evidence type="ECO:0000313" key="5">
    <source>
        <dbReference type="Proteomes" id="UP000550401"/>
    </source>
</evidence>
<evidence type="ECO:0000256" key="1">
    <source>
        <dbReference type="ARBA" id="ARBA00022670"/>
    </source>
</evidence>
<dbReference type="InterPro" id="IPR051201">
    <property type="entry name" value="Chloro_Bact_Ser_Proteases"/>
</dbReference>